<evidence type="ECO:0000256" key="1">
    <source>
        <dbReference type="SAM" id="Phobius"/>
    </source>
</evidence>
<dbReference type="Gene3D" id="2.60.120.1440">
    <property type="match status" value="1"/>
</dbReference>
<organism evidence="2 3">
    <name type="scientific">Gimesia fumaroli</name>
    <dbReference type="NCBI Taxonomy" id="2527976"/>
    <lineage>
        <taxon>Bacteria</taxon>
        <taxon>Pseudomonadati</taxon>
        <taxon>Planctomycetota</taxon>
        <taxon>Planctomycetia</taxon>
        <taxon>Planctomycetales</taxon>
        <taxon>Planctomycetaceae</taxon>
        <taxon>Gimesia</taxon>
    </lineage>
</organism>
<proteinExistence type="predicted"/>
<dbReference type="EMBL" id="CP037452">
    <property type="protein sequence ID" value="QDV51189.1"/>
    <property type="molecule type" value="Genomic_DNA"/>
</dbReference>
<dbReference type="OrthoDB" id="226716at2"/>
<dbReference type="InterPro" id="IPR012373">
    <property type="entry name" value="Ferrdict_sens_TM"/>
</dbReference>
<dbReference type="Proteomes" id="UP000318313">
    <property type="component" value="Chromosome"/>
</dbReference>
<feature type="transmembrane region" description="Helical" evidence="1">
    <location>
        <begin position="79"/>
        <end position="102"/>
    </location>
</feature>
<name>A0A518IDN5_9PLAN</name>
<gene>
    <name evidence="2" type="ORF">Enr17x_32430</name>
</gene>
<dbReference type="AlphaFoldDB" id="A0A518IDN5"/>
<dbReference type="PANTHER" id="PTHR30273">
    <property type="entry name" value="PERIPLASMIC SIGNAL SENSOR AND SIGMA FACTOR ACTIVATOR FECR-RELATED"/>
    <property type="match status" value="1"/>
</dbReference>
<sequence length="546" mass="59538">MPDEDQQNEAEFERLMHRLADGSLEKAEVEHLESLLLDQPERQTLYLEYMLLDSSLIELGEVSKTAPELTFGHPRRKHLVPFSIWALATCALLCLIAVAIFVSAGRDQQKHLAELKTTRSESSVLQSTERNTAQDTLSDARIVAGHRAVFRGMHSPTSIGNRLTFSENYMLQDGLVKIRFVSGAEVILSAPALFQVVHNEKLVVNLGKCSVYAPEGAEGFEVSTPTSDVIDLGTRFSVVVAEDGASKVAVVDGEAEVSSLSKPGKRTLLKGDTAYVGTDLHLMEGSQDTQSDDYVASIPDRLISYKTNQDILGRAVDLSSLSVQRAGIDHSYHADDFILPRVNHYRPGSNAFGIVPAHAPADEHNQFGLMNLKFASGFINPGGQNNLHEGGFILGRDGTPGMNLVFDQPVINSPGPDLVIFDAQSIAHSLEGDVFRLYPRSDHSDARPMTIRKYDIDGHSEDAQIMTGCRLTQLSTNYANDGTPLPIVARSQLVHQVPSRLFAIGIDLDDMKIPPGGSITGLFLQDAQDDADRIDPVVIVGLPPIQ</sequence>
<keyword evidence="1" id="KW-0812">Transmembrane</keyword>
<accession>A0A518IDN5</accession>
<dbReference type="PANTHER" id="PTHR30273:SF2">
    <property type="entry name" value="PROTEIN FECR"/>
    <property type="match status" value="1"/>
</dbReference>
<keyword evidence="1" id="KW-1133">Transmembrane helix</keyword>
<dbReference type="GO" id="GO:0016989">
    <property type="term" value="F:sigma factor antagonist activity"/>
    <property type="evidence" value="ECO:0007669"/>
    <property type="project" value="TreeGrafter"/>
</dbReference>
<evidence type="ECO:0000313" key="2">
    <source>
        <dbReference type="EMBL" id="QDV51189.1"/>
    </source>
</evidence>
<dbReference type="KEGG" id="gfm:Enr17x_32430"/>
<keyword evidence="1" id="KW-0472">Membrane</keyword>
<reference evidence="2 3" key="1">
    <citation type="submission" date="2019-03" db="EMBL/GenBank/DDBJ databases">
        <title>Deep-cultivation of Planctomycetes and their phenomic and genomic characterization uncovers novel biology.</title>
        <authorList>
            <person name="Wiegand S."/>
            <person name="Jogler M."/>
            <person name="Boedeker C."/>
            <person name="Pinto D."/>
            <person name="Vollmers J."/>
            <person name="Rivas-Marin E."/>
            <person name="Kohn T."/>
            <person name="Peeters S.H."/>
            <person name="Heuer A."/>
            <person name="Rast P."/>
            <person name="Oberbeckmann S."/>
            <person name="Bunk B."/>
            <person name="Jeske O."/>
            <person name="Meyerdierks A."/>
            <person name="Storesund J.E."/>
            <person name="Kallscheuer N."/>
            <person name="Luecker S."/>
            <person name="Lage O.M."/>
            <person name="Pohl T."/>
            <person name="Merkel B.J."/>
            <person name="Hornburger P."/>
            <person name="Mueller R.-W."/>
            <person name="Bruemmer F."/>
            <person name="Labrenz M."/>
            <person name="Spormann A.M."/>
            <person name="Op den Camp H."/>
            <person name="Overmann J."/>
            <person name="Amann R."/>
            <person name="Jetten M.S.M."/>
            <person name="Mascher T."/>
            <person name="Medema M.H."/>
            <person name="Devos D.P."/>
            <person name="Kaster A.-K."/>
            <person name="Ovreas L."/>
            <person name="Rohde M."/>
            <person name="Galperin M.Y."/>
            <person name="Jogler C."/>
        </authorList>
    </citation>
    <scope>NUCLEOTIDE SEQUENCE [LARGE SCALE GENOMIC DNA]</scope>
    <source>
        <strain evidence="2 3">Enr17</strain>
    </source>
</reference>
<protein>
    <submittedName>
        <fullName evidence="2">FecR protein</fullName>
    </submittedName>
</protein>
<dbReference type="RefSeq" id="WP_145310232.1">
    <property type="nucleotide sequence ID" value="NZ_CP037452.1"/>
</dbReference>
<keyword evidence="3" id="KW-1185">Reference proteome</keyword>
<evidence type="ECO:0000313" key="3">
    <source>
        <dbReference type="Proteomes" id="UP000318313"/>
    </source>
</evidence>